<accession>A0A1E5PIZ1</accession>
<name>A0A1E5PIZ1_9ACTN</name>
<feature type="region of interest" description="Disordered" evidence="1">
    <location>
        <begin position="66"/>
        <end position="91"/>
    </location>
</feature>
<evidence type="ECO:0000313" key="3">
    <source>
        <dbReference type="Proteomes" id="UP000095759"/>
    </source>
</evidence>
<reference evidence="2 3" key="1">
    <citation type="submission" date="2016-08" db="EMBL/GenBank/DDBJ databases">
        <title>Complete genome sequence of Streptomyces agglomeratus strain 6-3-2, a novel anti-MRSA actinomycete isolated from Wuli of Tebit, China.</title>
        <authorList>
            <person name="Chen X."/>
        </authorList>
    </citation>
    <scope>NUCLEOTIDE SEQUENCE [LARGE SCALE GENOMIC DNA]</scope>
    <source>
        <strain evidence="2 3">6-3-2</strain>
    </source>
</reference>
<dbReference type="AlphaFoldDB" id="A0A1E5PIZ1"/>
<protein>
    <submittedName>
        <fullName evidence="2">Uncharacterized protein</fullName>
    </submittedName>
</protein>
<sequence length="91" mass="9719">MTANQQHMLDVYRAARLGELAPPAPGIHDWQVFREVRDHQRSRAAVAGRPVRTRRLRAVLAGLFASSAKRSPGPPPGCARPVAGTGSGARG</sequence>
<proteinExistence type="predicted"/>
<dbReference type="Proteomes" id="UP000095759">
    <property type="component" value="Unassembled WGS sequence"/>
</dbReference>
<evidence type="ECO:0000256" key="1">
    <source>
        <dbReference type="SAM" id="MobiDB-lite"/>
    </source>
</evidence>
<dbReference type="OrthoDB" id="4333273at2"/>
<dbReference type="RefSeq" id="WP_069933903.1">
    <property type="nucleotide sequence ID" value="NZ_MEHJ01000001.1"/>
</dbReference>
<keyword evidence="3" id="KW-1185">Reference proteome</keyword>
<gene>
    <name evidence="2" type="ORF">AS594_15705</name>
</gene>
<organism evidence="2 3">
    <name type="scientific">Streptomyces agglomeratus</name>
    <dbReference type="NCBI Taxonomy" id="285458"/>
    <lineage>
        <taxon>Bacteria</taxon>
        <taxon>Bacillati</taxon>
        <taxon>Actinomycetota</taxon>
        <taxon>Actinomycetes</taxon>
        <taxon>Kitasatosporales</taxon>
        <taxon>Streptomycetaceae</taxon>
        <taxon>Streptomyces</taxon>
    </lineage>
</organism>
<evidence type="ECO:0000313" key="2">
    <source>
        <dbReference type="EMBL" id="OEJ29472.1"/>
    </source>
</evidence>
<comment type="caution">
    <text evidence="2">The sequence shown here is derived from an EMBL/GenBank/DDBJ whole genome shotgun (WGS) entry which is preliminary data.</text>
</comment>
<dbReference type="EMBL" id="MEHJ01000001">
    <property type="protein sequence ID" value="OEJ29472.1"/>
    <property type="molecule type" value="Genomic_DNA"/>
</dbReference>